<proteinExistence type="predicted"/>
<keyword evidence="2" id="KW-1185">Reference proteome</keyword>
<dbReference type="WBParaSite" id="maker-unitig_20440-snap-gene-0.3-mRNA-1">
    <property type="protein sequence ID" value="maker-unitig_20440-snap-gene-0.3-mRNA-1"/>
    <property type="gene ID" value="maker-unitig_20440-snap-gene-0.3"/>
</dbReference>
<name>A0A1I8F599_9PLAT</name>
<feature type="compositionally biased region" description="Low complexity" evidence="1">
    <location>
        <begin position="70"/>
        <end position="88"/>
    </location>
</feature>
<evidence type="ECO:0000256" key="1">
    <source>
        <dbReference type="SAM" id="MobiDB-lite"/>
    </source>
</evidence>
<accession>A0A1I8F599</accession>
<protein>
    <submittedName>
        <fullName evidence="3">Uncharacterized protein</fullName>
    </submittedName>
</protein>
<dbReference type="Proteomes" id="UP000095280">
    <property type="component" value="Unplaced"/>
</dbReference>
<evidence type="ECO:0000313" key="3">
    <source>
        <dbReference type="WBParaSite" id="maker-unitig_20440-snap-gene-0.3-mRNA-1"/>
    </source>
</evidence>
<feature type="region of interest" description="Disordered" evidence="1">
    <location>
        <begin position="360"/>
        <end position="387"/>
    </location>
</feature>
<sequence>IVKTFFLNIESEFSAAELRPENLVPGAQVSPASHRFAQGLSGGTKGRSSRIGDAVGCARDEQSWQSDGARLSSGRNRPPGSGRFGSRGQQPLAELHSALSSGFMPPAAERVTATPWLTGRLRAPAAHSVQYPVRPGVLSRVRQRGNRLRPAVFGPAAVKIAAVLGESVTQKHQLLAPRAREDGSSEGFRLLRDLGTAVPRDLRDLGSAGPRGLRDLRSIEPRDCRILELNNSGQKLADRPRPGGGWEGPQPVSFRHSLGLARRGADNQADCDAQCQVFKASSKKERRTGIVGAEQAQQSLKLLGPLTPRSKKYQDCQCNCGQKTLHSQQSQVTPSTFHQQQQQLRVLSVSTEAVQLSHQQRRRPAVCRQSGRPAFNQSGLEGWDPPAAFRRC</sequence>
<organism evidence="2 3">
    <name type="scientific">Macrostomum lignano</name>
    <dbReference type="NCBI Taxonomy" id="282301"/>
    <lineage>
        <taxon>Eukaryota</taxon>
        <taxon>Metazoa</taxon>
        <taxon>Spiralia</taxon>
        <taxon>Lophotrochozoa</taxon>
        <taxon>Platyhelminthes</taxon>
        <taxon>Rhabditophora</taxon>
        <taxon>Macrostomorpha</taxon>
        <taxon>Macrostomida</taxon>
        <taxon>Macrostomidae</taxon>
        <taxon>Macrostomum</taxon>
    </lineage>
</organism>
<reference evidence="3" key="1">
    <citation type="submission" date="2016-11" db="UniProtKB">
        <authorList>
            <consortium name="WormBaseParasite"/>
        </authorList>
    </citation>
    <scope>IDENTIFICATION</scope>
</reference>
<feature type="region of interest" description="Disordered" evidence="1">
    <location>
        <begin position="36"/>
        <end position="88"/>
    </location>
</feature>
<dbReference type="AlphaFoldDB" id="A0A1I8F599"/>
<evidence type="ECO:0000313" key="2">
    <source>
        <dbReference type="Proteomes" id="UP000095280"/>
    </source>
</evidence>